<comment type="caution">
    <text evidence="1">The sequence shown here is derived from an EMBL/GenBank/DDBJ whole genome shotgun (WGS) entry which is preliminary data.</text>
</comment>
<gene>
    <name evidence="1" type="ORF">QWY13_04150</name>
</gene>
<organism evidence="1 2">
    <name type="scientific">Planococcus shenhongbingii</name>
    <dbReference type="NCBI Taxonomy" id="3058398"/>
    <lineage>
        <taxon>Bacteria</taxon>
        <taxon>Bacillati</taxon>
        <taxon>Bacillota</taxon>
        <taxon>Bacilli</taxon>
        <taxon>Bacillales</taxon>
        <taxon>Caryophanaceae</taxon>
        <taxon>Planococcus</taxon>
    </lineage>
</organism>
<dbReference type="EMBL" id="JAUJWU010000001">
    <property type="protein sequence ID" value="MDN7244677.1"/>
    <property type="molecule type" value="Genomic_DNA"/>
</dbReference>
<dbReference type="RefSeq" id="WP_301855151.1">
    <property type="nucleotide sequence ID" value="NZ_JAUJWU010000001.1"/>
</dbReference>
<accession>A0ABT8N9W7</accession>
<name>A0ABT8N9W7_9BACL</name>
<reference evidence="1 2" key="1">
    <citation type="submission" date="2023-07" db="EMBL/GenBank/DDBJ databases">
        <title>Novel species in genus Planococcus.</title>
        <authorList>
            <person name="Ning S."/>
        </authorList>
    </citation>
    <scope>NUCLEOTIDE SEQUENCE [LARGE SCALE GENOMIC DNA]</scope>
    <source>
        <strain evidence="1 2">N017</strain>
    </source>
</reference>
<evidence type="ECO:0000313" key="1">
    <source>
        <dbReference type="EMBL" id="MDN7244677.1"/>
    </source>
</evidence>
<evidence type="ECO:0008006" key="3">
    <source>
        <dbReference type="Google" id="ProtNLM"/>
    </source>
</evidence>
<evidence type="ECO:0000313" key="2">
    <source>
        <dbReference type="Proteomes" id="UP001172142"/>
    </source>
</evidence>
<sequence>MKDLIHDQDYGYIEERIKNGKLEVYEFRHSAGTVIHHFIKREIPVRIEGETYYDLITPDSYGGPIISECNEEDKWELVDEFERAFQNYCDENHIICETVSFDPLIANAIDFVCCYEVECIGETTIDTELCTGKKIWNSEVYEKVCVAMEVGLDGDFFPAYRRKNLAFAVNERKV</sequence>
<dbReference type="Proteomes" id="UP001172142">
    <property type="component" value="Unassembled WGS sequence"/>
</dbReference>
<protein>
    <recommendedName>
        <fullName evidence="3">Phage protein</fullName>
    </recommendedName>
</protein>
<proteinExistence type="predicted"/>
<keyword evidence="2" id="KW-1185">Reference proteome</keyword>